<feature type="transmembrane region" description="Helical" evidence="6">
    <location>
        <begin position="199"/>
        <end position="218"/>
    </location>
</feature>
<keyword evidence="3 6" id="KW-1133">Transmembrane helix</keyword>
<dbReference type="PANTHER" id="PTHR31898">
    <property type="entry name" value="TRANSMEMBRANE PROTEIN 136"/>
    <property type="match status" value="1"/>
</dbReference>
<evidence type="ECO:0000313" key="9">
    <source>
        <dbReference type="RefSeq" id="XP_018321876.1"/>
    </source>
</evidence>
<dbReference type="RefSeq" id="XP_025836964.1">
    <property type="nucleotide sequence ID" value="XM_025981179.1"/>
</dbReference>
<dbReference type="GO" id="GO:0016020">
    <property type="term" value="C:membrane"/>
    <property type="evidence" value="ECO:0007669"/>
    <property type="project" value="UniProtKB-SubCell"/>
</dbReference>
<keyword evidence="2 5" id="KW-0812">Transmembrane</keyword>
<feature type="transmembrane region" description="Helical" evidence="6">
    <location>
        <begin position="82"/>
        <end position="103"/>
    </location>
</feature>
<dbReference type="RefSeq" id="XP_025836963.1">
    <property type="nucleotide sequence ID" value="XM_025981178.1"/>
</dbReference>
<evidence type="ECO:0000313" key="8">
    <source>
        <dbReference type="Proteomes" id="UP000192223"/>
    </source>
</evidence>
<sequence>MIDFLSYSIDELSSWRAILAAFIAWSLFYFSLRNVLQEKSPEYISRIVAGTHGLVMAYFGCNECFGDWKFSRSEQVTTSLQTLILLASLGYFIEDTVWCFYYQTESPLMLAHHCFSCFAIYRLLIMRKSGGQSTCALGVLELSNPCLQTRWFVRYHGYQKTTTFYVIEFIFIVSFLILRVFLGTHYLVYIIAQPNTFEFRALATTIYIISWMFVINIVKYVQYKYLTVQPQPNNGIQTTFT</sequence>
<dbReference type="OrthoDB" id="506011at2759"/>
<organism evidence="8 9">
    <name type="scientific">Agrilus planipennis</name>
    <name type="common">Emerald ash borer</name>
    <name type="synonym">Agrilus marcopoli</name>
    <dbReference type="NCBI Taxonomy" id="224129"/>
    <lineage>
        <taxon>Eukaryota</taxon>
        <taxon>Metazoa</taxon>
        <taxon>Ecdysozoa</taxon>
        <taxon>Arthropoda</taxon>
        <taxon>Hexapoda</taxon>
        <taxon>Insecta</taxon>
        <taxon>Pterygota</taxon>
        <taxon>Neoptera</taxon>
        <taxon>Endopterygota</taxon>
        <taxon>Coleoptera</taxon>
        <taxon>Polyphaga</taxon>
        <taxon>Elateriformia</taxon>
        <taxon>Buprestoidea</taxon>
        <taxon>Buprestidae</taxon>
        <taxon>Agrilinae</taxon>
        <taxon>Agrilus</taxon>
    </lineage>
</organism>
<feature type="transmembrane region" description="Helical" evidence="6">
    <location>
        <begin position="12"/>
        <end position="31"/>
    </location>
</feature>
<feature type="transmembrane region" description="Helical" evidence="6">
    <location>
        <begin position="109"/>
        <end position="125"/>
    </location>
</feature>
<accession>A0A1W4WD57</accession>
<evidence type="ECO:0000256" key="2">
    <source>
        <dbReference type="ARBA" id="ARBA00022692"/>
    </source>
</evidence>
<dbReference type="STRING" id="224129.A0A1W4WD57"/>
<dbReference type="SMART" id="SM00724">
    <property type="entry name" value="TLC"/>
    <property type="match status" value="1"/>
</dbReference>
<feature type="domain" description="TLC" evidence="7">
    <location>
        <begin position="38"/>
        <end position="226"/>
    </location>
</feature>
<evidence type="ECO:0000256" key="5">
    <source>
        <dbReference type="PROSITE-ProRule" id="PRU00205"/>
    </source>
</evidence>
<feature type="transmembrane region" description="Helical" evidence="6">
    <location>
        <begin position="164"/>
        <end position="187"/>
    </location>
</feature>
<dbReference type="Proteomes" id="UP000192223">
    <property type="component" value="Unplaced"/>
</dbReference>
<name>A0A1W4WD57_AGRPL</name>
<evidence type="ECO:0000256" key="1">
    <source>
        <dbReference type="ARBA" id="ARBA00004141"/>
    </source>
</evidence>
<evidence type="ECO:0000256" key="3">
    <source>
        <dbReference type="ARBA" id="ARBA00022989"/>
    </source>
</evidence>
<proteinExistence type="predicted"/>
<dbReference type="GeneID" id="108734723"/>
<evidence type="ECO:0000256" key="4">
    <source>
        <dbReference type="ARBA" id="ARBA00023136"/>
    </source>
</evidence>
<dbReference type="Pfam" id="PF03798">
    <property type="entry name" value="TRAM_LAG1_CLN8"/>
    <property type="match status" value="1"/>
</dbReference>
<keyword evidence="8" id="KW-1185">Reference proteome</keyword>
<dbReference type="KEGG" id="apln:108734723"/>
<evidence type="ECO:0000256" key="6">
    <source>
        <dbReference type="SAM" id="Phobius"/>
    </source>
</evidence>
<reference evidence="9 10" key="1">
    <citation type="submission" date="2025-04" db="UniProtKB">
        <authorList>
            <consortium name="RefSeq"/>
        </authorList>
    </citation>
    <scope>IDENTIFICATION</scope>
    <source>
        <tissue evidence="9 10">Entire body</tissue>
    </source>
</reference>
<comment type="subcellular location">
    <subcellularLocation>
        <location evidence="1">Membrane</location>
        <topology evidence="1">Multi-pass membrane protein</topology>
    </subcellularLocation>
</comment>
<keyword evidence="4 5" id="KW-0472">Membrane</keyword>
<evidence type="ECO:0000313" key="10">
    <source>
        <dbReference type="RefSeq" id="XP_025836963.1"/>
    </source>
</evidence>
<dbReference type="InterPro" id="IPR042512">
    <property type="entry name" value="TLCD5"/>
</dbReference>
<evidence type="ECO:0000313" key="11">
    <source>
        <dbReference type="RefSeq" id="XP_025836964.1"/>
    </source>
</evidence>
<dbReference type="PROSITE" id="PS50922">
    <property type="entry name" value="TLC"/>
    <property type="match status" value="1"/>
</dbReference>
<dbReference type="AlphaFoldDB" id="A0A1W4WD57"/>
<evidence type="ECO:0000259" key="7">
    <source>
        <dbReference type="PROSITE" id="PS50922"/>
    </source>
</evidence>
<dbReference type="RefSeq" id="XP_018321876.1">
    <property type="nucleotide sequence ID" value="XM_018466374.1"/>
</dbReference>
<dbReference type="InterPro" id="IPR006634">
    <property type="entry name" value="TLC-dom"/>
</dbReference>
<gene>
    <name evidence="9 10 11" type="primary">LOC108734723</name>
</gene>
<protein>
    <submittedName>
        <fullName evidence="9 10">Transmembrane protein 136-like</fullName>
    </submittedName>
</protein>
<dbReference type="PANTHER" id="PTHR31898:SF1">
    <property type="entry name" value="TLC DOMAIN-CONTAINING PROTEIN 5"/>
    <property type="match status" value="1"/>
</dbReference>